<reference evidence="2 3" key="1">
    <citation type="submission" date="2014-09" db="EMBL/GenBank/DDBJ databases">
        <title>Sporocytophaga myxococcoides PG-01 genome sequencing.</title>
        <authorList>
            <person name="Liu L."/>
            <person name="Gao P.J."/>
            <person name="Chen G.J."/>
            <person name="Wang L.S."/>
        </authorList>
    </citation>
    <scope>NUCLEOTIDE SEQUENCE [LARGE SCALE GENOMIC DNA]</scope>
    <source>
        <strain evidence="2 3">PG-01</strain>
    </source>
</reference>
<dbReference type="STRING" id="153721.MYP_2713"/>
<dbReference type="InterPro" id="IPR010869">
    <property type="entry name" value="DUF1501"/>
</dbReference>
<dbReference type="NCBIfam" id="TIGR04183">
    <property type="entry name" value="Por_Secre_tail"/>
    <property type="match status" value="1"/>
</dbReference>
<keyword evidence="3" id="KW-1185">Reference proteome</keyword>
<organism evidence="2 3">
    <name type="scientific">Sporocytophaga myxococcoides</name>
    <dbReference type="NCBI Taxonomy" id="153721"/>
    <lineage>
        <taxon>Bacteria</taxon>
        <taxon>Pseudomonadati</taxon>
        <taxon>Bacteroidota</taxon>
        <taxon>Cytophagia</taxon>
        <taxon>Cytophagales</taxon>
        <taxon>Cytophagaceae</taxon>
        <taxon>Sporocytophaga</taxon>
    </lineage>
</organism>
<dbReference type="PANTHER" id="PTHR43737">
    <property type="entry name" value="BLL7424 PROTEIN"/>
    <property type="match status" value="1"/>
</dbReference>
<comment type="caution">
    <text evidence="2">The sequence shown here is derived from an EMBL/GenBank/DDBJ whole genome shotgun (WGS) entry which is preliminary data.</text>
</comment>
<evidence type="ECO:0000313" key="3">
    <source>
        <dbReference type="Proteomes" id="UP000030185"/>
    </source>
</evidence>
<dbReference type="AlphaFoldDB" id="A0A098LG97"/>
<proteinExistence type="predicted"/>
<gene>
    <name evidence="2" type="ORF">MYP_2713</name>
</gene>
<dbReference type="Pfam" id="PF07394">
    <property type="entry name" value="DUF1501"/>
    <property type="match status" value="1"/>
</dbReference>
<dbReference type="EMBL" id="BBLT01000005">
    <property type="protein sequence ID" value="GAL85484.1"/>
    <property type="molecule type" value="Genomic_DNA"/>
</dbReference>
<dbReference type="RefSeq" id="WP_045464210.1">
    <property type="nucleotide sequence ID" value="NZ_BBLT01000005.1"/>
</dbReference>
<protein>
    <recommendedName>
        <fullName evidence="1">Secretion system C-terminal sorting domain-containing protein</fullName>
    </recommendedName>
</protein>
<dbReference type="PANTHER" id="PTHR43737:SF1">
    <property type="entry name" value="DUF1501 DOMAIN-CONTAINING PROTEIN"/>
    <property type="match status" value="1"/>
</dbReference>
<name>A0A098LG97_9BACT</name>
<dbReference type="Proteomes" id="UP000030185">
    <property type="component" value="Unassembled WGS sequence"/>
</dbReference>
<dbReference type="Pfam" id="PF18962">
    <property type="entry name" value="Por_Secre_tail"/>
    <property type="match status" value="1"/>
</dbReference>
<dbReference type="Gene3D" id="2.60.40.4070">
    <property type="match status" value="1"/>
</dbReference>
<sequence length="564" mass="62630">MKRRDFINKLPALGAIPFALDGIFFKSMSMASPLQRLAAECPNDRVLIILQMHGGNDGLNMLIPAGDYDNYQNVRPNIAIPENGNRKFILLDSSLSTERSVGLHPDMVGVKDLYDQGMVSFVQGVSYEHHNGSHFRSRDIMFMGGGSNDYISSGWVGRYLKDHYAPSVYPDNFPNNNMKDPLALEFGSEVSLIFHQGDNISTGIAIDNPQQFFDLVDELPGFDDVEGVDPRGFPPTSLNNSPYGKEMKWLLDLEQKTDQYDDRLLAVYNEGKKFDPNVTYPTTYPLSAPGGRIKNPLAGYFKIIANLISGGCKTKVFLVKIGGFDTHAQQVEANDHTTGNHAALMYHISATMRAFQEDLKLRSIDHRVLTVTTSEFGRRVYSNGSYGTDHGSGAPVMLFGKGVIPGVVGNNPDLSKDNVEMQVDYRQIYSSILKEWLCVDPAKVDAEFGTIWGDYPGKGTVLPIVNPDVTAVKDFLDKRIRTSSCYPNPASFATTISFNITIDTNVEINILNANGSVVKNVFNERRGYGEHREMVDLRDIPSGVYYYEIKAGSVKDVKKLVILK</sequence>
<evidence type="ECO:0000259" key="1">
    <source>
        <dbReference type="Pfam" id="PF18962"/>
    </source>
</evidence>
<feature type="domain" description="Secretion system C-terminal sorting" evidence="1">
    <location>
        <begin position="486"/>
        <end position="562"/>
    </location>
</feature>
<dbReference type="InterPro" id="IPR026444">
    <property type="entry name" value="Secre_tail"/>
</dbReference>
<dbReference type="eggNOG" id="COG4102">
    <property type="taxonomic scope" value="Bacteria"/>
</dbReference>
<evidence type="ECO:0000313" key="2">
    <source>
        <dbReference type="EMBL" id="GAL85484.1"/>
    </source>
</evidence>
<accession>A0A098LG97</accession>
<dbReference type="OrthoDB" id="9779968at2"/>